<protein>
    <submittedName>
        <fullName evidence="1">Uncharacterized protein</fullName>
    </submittedName>
</protein>
<proteinExistence type="predicted"/>
<reference evidence="1 2" key="1">
    <citation type="submission" date="2020-06" db="EMBL/GenBank/DDBJ databases">
        <title>Characterization of Pseudomonas phiPsa374-like phages.</title>
        <authorList>
            <person name="Warring S."/>
            <person name="Malone L.M."/>
            <person name="Easingwood R.A."/>
            <person name="Rigano L."/>
            <person name="Frampton R.A."/>
            <person name="Lopez Acedo E."/>
            <person name="Templeton M.D."/>
            <person name="Kleffmann T."/>
            <person name="Bostina M."/>
            <person name="Fineran P.C."/>
        </authorList>
    </citation>
    <scope>NUCLEOTIDE SEQUENCE [LARGE SCALE GENOMIC DNA]</scope>
</reference>
<gene>
    <name evidence="1" type="ORF">phiPsa267_033</name>
</gene>
<dbReference type="Proteomes" id="UP000516074">
    <property type="component" value="Segment"/>
</dbReference>
<evidence type="ECO:0000313" key="1">
    <source>
        <dbReference type="EMBL" id="QNN99992.1"/>
    </source>
</evidence>
<dbReference type="EMBL" id="MT670417">
    <property type="protein sequence ID" value="QNN99992.1"/>
    <property type="molecule type" value="Genomic_DNA"/>
</dbReference>
<accession>A0A7G9V137</accession>
<sequence>MNQLERVKAFRDELAGTLAFSGDVEYGYIAACLQPLNKYVEEMERVKSLLDSRAAGIGKIDFRGNNIGRP</sequence>
<keyword evidence="2" id="KW-1185">Reference proteome</keyword>
<name>A0A7G9V137_9CAUD</name>
<organism evidence="1 2">
    <name type="scientific">Pseudomonas phage phiPsa267</name>
    <dbReference type="NCBI Taxonomy" id="1460361"/>
    <lineage>
        <taxon>Viruses</taxon>
        <taxon>Duplodnaviria</taxon>
        <taxon>Heunggongvirae</taxon>
        <taxon>Uroviricota</taxon>
        <taxon>Caudoviricetes</taxon>
        <taxon>Vandenendeviridae</taxon>
        <taxon>Gorskivirinae</taxon>
        <taxon>Otagovirus</taxon>
        <taxon>Otagovirus psa267</taxon>
    </lineage>
</organism>
<evidence type="ECO:0000313" key="2">
    <source>
        <dbReference type="Proteomes" id="UP000516074"/>
    </source>
</evidence>